<dbReference type="EMBL" id="MCFL01000035">
    <property type="protein sequence ID" value="ORZ33526.1"/>
    <property type="molecule type" value="Genomic_DNA"/>
</dbReference>
<comment type="caution">
    <text evidence="1">The sequence shown here is derived from an EMBL/GenBank/DDBJ whole genome shotgun (WGS) entry which is preliminary data.</text>
</comment>
<keyword evidence="2" id="KW-1185">Reference proteome</keyword>
<organism evidence="1 2">
    <name type="scientific">Catenaria anguillulae PL171</name>
    <dbReference type="NCBI Taxonomy" id="765915"/>
    <lineage>
        <taxon>Eukaryota</taxon>
        <taxon>Fungi</taxon>
        <taxon>Fungi incertae sedis</taxon>
        <taxon>Blastocladiomycota</taxon>
        <taxon>Blastocladiomycetes</taxon>
        <taxon>Blastocladiales</taxon>
        <taxon>Catenariaceae</taxon>
        <taxon>Catenaria</taxon>
    </lineage>
</organism>
<accession>A0A1Y2HG09</accession>
<gene>
    <name evidence="1" type="ORF">BCR44DRAFT_207720</name>
</gene>
<dbReference type="OrthoDB" id="2928884at2759"/>
<evidence type="ECO:0000313" key="2">
    <source>
        <dbReference type="Proteomes" id="UP000193411"/>
    </source>
</evidence>
<evidence type="ECO:0000313" key="1">
    <source>
        <dbReference type="EMBL" id="ORZ33526.1"/>
    </source>
</evidence>
<name>A0A1Y2HG09_9FUNG</name>
<dbReference type="AlphaFoldDB" id="A0A1Y2HG09"/>
<protein>
    <submittedName>
        <fullName evidence="1">Uncharacterized protein</fullName>
    </submittedName>
</protein>
<reference evidence="1 2" key="1">
    <citation type="submission" date="2016-07" db="EMBL/GenBank/DDBJ databases">
        <title>Pervasive Adenine N6-methylation of Active Genes in Fungi.</title>
        <authorList>
            <consortium name="DOE Joint Genome Institute"/>
            <person name="Mondo S.J."/>
            <person name="Dannebaum R.O."/>
            <person name="Kuo R.C."/>
            <person name="Labutti K."/>
            <person name="Haridas S."/>
            <person name="Kuo A."/>
            <person name="Salamov A."/>
            <person name="Ahrendt S.R."/>
            <person name="Lipzen A."/>
            <person name="Sullivan W."/>
            <person name="Andreopoulos W.B."/>
            <person name="Clum A."/>
            <person name="Lindquist E."/>
            <person name="Daum C."/>
            <person name="Ramamoorthy G.K."/>
            <person name="Gryganskyi A."/>
            <person name="Culley D."/>
            <person name="Magnuson J.K."/>
            <person name="James T.Y."/>
            <person name="O'Malley M.A."/>
            <person name="Stajich J.E."/>
            <person name="Spatafora J.W."/>
            <person name="Visel A."/>
            <person name="Grigoriev I.V."/>
        </authorList>
    </citation>
    <scope>NUCLEOTIDE SEQUENCE [LARGE SCALE GENOMIC DNA]</scope>
    <source>
        <strain evidence="1 2">PL171</strain>
    </source>
</reference>
<dbReference type="Proteomes" id="UP000193411">
    <property type="component" value="Unassembled WGS sequence"/>
</dbReference>
<proteinExistence type="predicted"/>
<sequence length="354" mass="37895">MSPFAADFLFLVPLNPPRPVTLGNGSTLHATHMGDIPIAIATGKSASRSTLVGSLLVPDLAVRLLFTTLLTVSMPTFQLYTCLGVQRLDFHPSTYRPAQVPDYLGGGYFRCSTCPPESITTVALERSSGLGFVNAFVDVNHGHNADPPAHGRNHADPIFTSSASYGDAASAVRSAGLEPFIPNGEEHSGIVRVLRHLYDDDMPLQLLAQAQLAFFDARSANSLKVTCAQLMAARSGIVPLESSNPTHVAVASDADTRYNIVSWLLTSSLSAMFLYVHLVTPPKDALVLAPQARATCTWRKSCGITLRPSRPAIGSVTRQAVCCAPGSVALTAKRRRLADHERRTADLRAQLAAL</sequence>